<dbReference type="Gene3D" id="3.40.50.1820">
    <property type="entry name" value="alpha/beta hydrolase"/>
    <property type="match status" value="1"/>
</dbReference>
<keyword evidence="3" id="KW-1185">Reference proteome</keyword>
<dbReference type="eggNOG" id="KOG1454">
    <property type="taxonomic scope" value="Eukaryota"/>
</dbReference>
<evidence type="ECO:0000313" key="3">
    <source>
        <dbReference type="Proteomes" id="UP000002009"/>
    </source>
</evidence>
<gene>
    <name evidence="2" type="ORF">MICPUN_108462</name>
</gene>
<reference evidence="2 3" key="1">
    <citation type="journal article" date="2009" name="Science">
        <title>Green evolution and dynamic adaptations revealed by genomes of the marine picoeukaryotes Micromonas.</title>
        <authorList>
            <person name="Worden A.Z."/>
            <person name="Lee J.H."/>
            <person name="Mock T."/>
            <person name="Rouze P."/>
            <person name="Simmons M.P."/>
            <person name="Aerts A.L."/>
            <person name="Allen A.E."/>
            <person name="Cuvelier M.L."/>
            <person name="Derelle E."/>
            <person name="Everett M.V."/>
            <person name="Foulon E."/>
            <person name="Grimwood J."/>
            <person name="Gundlach H."/>
            <person name="Henrissat B."/>
            <person name="Napoli C."/>
            <person name="McDonald S.M."/>
            <person name="Parker M.S."/>
            <person name="Rombauts S."/>
            <person name="Salamov A."/>
            <person name="Von Dassow P."/>
            <person name="Badger J.H."/>
            <person name="Coutinho P.M."/>
            <person name="Demir E."/>
            <person name="Dubchak I."/>
            <person name="Gentemann C."/>
            <person name="Eikrem W."/>
            <person name="Gready J.E."/>
            <person name="John U."/>
            <person name="Lanier W."/>
            <person name="Lindquist E.A."/>
            <person name="Lucas S."/>
            <person name="Mayer K.F."/>
            <person name="Moreau H."/>
            <person name="Not F."/>
            <person name="Otillar R."/>
            <person name="Panaud O."/>
            <person name="Pangilinan J."/>
            <person name="Paulsen I."/>
            <person name="Piegu B."/>
            <person name="Poliakov A."/>
            <person name="Robbens S."/>
            <person name="Schmutz J."/>
            <person name="Toulza E."/>
            <person name="Wyss T."/>
            <person name="Zelensky A."/>
            <person name="Zhou K."/>
            <person name="Armbrust E.V."/>
            <person name="Bhattacharya D."/>
            <person name="Goodenough U.W."/>
            <person name="Van de Peer Y."/>
            <person name="Grigoriev I.V."/>
        </authorList>
    </citation>
    <scope>NUCLEOTIDE SEQUENCE [LARGE SCALE GENOMIC DNA]</scope>
    <source>
        <strain evidence="3">RCC299 / NOUM17</strain>
    </source>
</reference>
<dbReference type="STRING" id="296587.C1E8J1"/>
<name>C1E8J1_MICCC</name>
<evidence type="ECO:0000313" key="2">
    <source>
        <dbReference type="EMBL" id="ACO64160.1"/>
    </source>
</evidence>
<sequence length="363" mass="39000">MAACMASKMAVAPSRGALARKVSVKAARRTAIRVRAFAPAYDEVFDGNTGQMEKVLSQSVESVSAGGLEWSYRVGVPEEGTEAKPTKVLMVHGAGLNSFTYNKLSRELQKMGYTTFAPDMPGHGATSKPTSGFDYSAASYQSALEAFMTAAGIADVEDPVDMVVSGFITSQAALLLAAANPGLFRRVIVMNTPLGPGHKLPDPLAVYTRPFGMGKGAQADVYKLAYFGNEFAIPEETMAKYEAPYAGGDGEAARAALEATVTKNDLKALTSAVSKAWSVRGLPKVRIVWGVNDKYLGDKDMYKWAEDVRATFDCIRSVGHMPQEDFPQEAAKFVGAYLESELKVSALGSVRLGKVTKDDDYQR</sequence>
<dbReference type="PANTHER" id="PTHR43194">
    <property type="entry name" value="HYDROLASE ALPHA/BETA FOLD FAMILY"/>
    <property type="match status" value="1"/>
</dbReference>
<dbReference type="FunCoup" id="C1E8J1">
    <property type="interactions" value="496"/>
</dbReference>
<dbReference type="OrthoDB" id="6431331at2759"/>
<feature type="domain" description="AB hydrolase-1" evidence="1">
    <location>
        <begin position="88"/>
        <end position="331"/>
    </location>
</feature>
<dbReference type="EMBL" id="CP001327">
    <property type="protein sequence ID" value="ACO64160.1"/>
    <property type="molecule type" value="Genomic_DNA"/>
</dbReference>
<dbReference type="PANTHER" id="PTHR43194:SF2">
    <property type="entry name" value="PEROXISOMAL MEMBRANE PROTEIN LPX1"/>
    <property type="match status" value="1"/>
</dbReference>
<dbReference type="InParanoid" id="C1E8J1"/>
<organism evidence="2 3">
    <name type="scientific">Micromonas commoda (strain RCC299 / NOUM17 / CCMP2709)</name>
    <name type="common">Picoplanktonic green alga</name>
    <dbReference type="NCBI Taxonomy" id="296587"/>
    <lineage>
        <taxon>Eukaryota</taxon>
        <taxon>Viridiplantae</taxon>
        <taxon>Chlorophyta</taxon>
        <taxon>Mamiellophyceae</taxon>
        <taxon>Mamiellales</taxon>
        <taxon>Mamiellaceae</taxon>
        <taxon>Micromonas</taxon>
    </lineage>
</organism>
<evidence type="ECO:0000259" key="1">
    <source>
        <dbReference type="Pfam" id="PF12697"/>
    </source>
</evidence>
<dbReference type="AlphaFoldDB" id="C1E8J1"/>
<dbReference type="KEGG" id="mis:MICPUN_108462"/>
<dbReference type="InterPro" id="IPR000073">
    <property type="entry name" value="AB_hydrolase_1"/>
</dbReference>
<dbReference type="Pfam" id="PF12697">
    <property type="entry name" value="Abhydrolase_6"/>
    <property type="match status" value="1"/>
</dbReference>
<dbReference type="GeneID" id="8244552"/>
<dbReference type="OMA" id="SKGFMAW"/>
<dbReference type="InterPro" id="IPR029058">
    <property type="entry name" value="AB_hydrolase_fold"/>
</dbReference>
<dbReference type="Proteomes" id="UP000002009">
    <property type="component" value="Chromosome 6"/>
</dbReference>
<proteinExistence type="predicted"/>
<dbReference type="SUPFAM" id="SSF53474">
    <property type="entry name" value="alpha/beta-Hydrolases"/>
    <property type="match status" value="1"/>
</dbReference>
<dbReference type="InterPro" id="IPR050228">
    <property type="entry name" value="Carboxylesterase_BioH"/>
</dbReference>
<dbReference type="RefSeq" id="XP_002502902.1">
    <property type="nucleotide sequence ID" value="XM_002502856.1"/>
</dbReference>
<protein>
    <recommendedName>
        <fullName evidence="1">AB hydrolase-1 domain-containing protein</fullName>
    </recommendedName>
</protein>
<accession>C1E8J1</accession>